<organism evidence="1 2">
    <name type="scientific">Micromonospora globispora</name>
    <dbReference type="NCBI Taxonomy" id="1450148"/>
    <lineage>
        <taxon>Bacteria</taxon>
        <taxon>Bacillati</taxon>
        <taxon>Actinomycetota</taxon>
        <taxon>Actinomycetes</taxon>
        <taxon>Micromonosporales</taxon>
        <taxon>Micromonosporaceae</taxon>
        <taxon>Micromonospora</taxon>
    </lineage>
</organism>
<proteinExistence type="predicted"/>
<gene>
    <name evidence="1" type="ORF">DLJ46_14260</name>
</gene>
<dbReference type="Proteomes" id="UP000245683">
    <property type="component" value="Unassembled WGS sequence"/>
</dbReference>
<dbReference type="AlphaFoldDB" id="A0A317K504"/>
<accession>A0A317K504</accession>
<reference evidence="2" key="1">
    <citation type="submission" date="2018-05" db="EMBL/GenBank/DDBJ databases">
        <title>Micromonospora globispora sp. nov. and Micromonospora rugosa sp. nov., isolated from marine sediment.</title>
        <authorList>
            <person name="Carro L."/>
            <person name="Aysel V."/>
            <person name="Cetin D."/>
            <person name="Igual J.M."/>
            <person name="Klenk H.-P."/>
            <person name="Trujillo M.E."/>
            <person name="Sahin N."/>
        </authorList>
    </citation>
    <scope>NUCLEOTIDE SEQUENCE [LARGE SCALE GENOMIC DNA]</scope>
    <source>
        <strain evidence="2">S2904</strain>
    </source>
</reference>
<protein>
    <submittedName>
        <fullName evidence="1">Uncharacterized protein</fullName>
    </submittedName>
</protein>
<comment type="caution">
    <text evidence="1">The sequence shown here is derived from an EMBL/GenBank/DDBJ whole genome shotgun (WGS) entry which is preliminary data.</text>
</comment>
<evidence type="ECO:0000313" key="2">
    <source>
        <dbReference type="Proteomes" id="UP000245683"/>
    </source>
</evidence>
<name>A0A317K504_9ACTN</name>
<dbReference type="EMBL" id="QGSV01000183">
    <property type="protein sequence ID" value="PWU47578.1"/>
    <property type="molecule type" value="Genomic_DNA"/>
</dbReference>
<keyword evidence="2" id="KW-1185">Reference proteome</keyword>
<evidence type="ECO:0000313" key="1">
    <source>
        <dbReference type="EMBL" id="PWU47578.1"/>
    </source>
</evidence>
<sequence length="111" mass="11744">MPLTLTRAAPYFAPDRIERTISAMANTQATDDLPALGTAARATIADCDAKLERYRAALDAGADPAVVIGWIVQTQAERTRVEADLHATQTVRAEADLSAHRGVMGAALVGK</sequence>